<proteinExistence type="predicted"/>
<evidence type="ECO:0000259" key="2">
    <source>
        <dbReference type="PROSITE" id="PS50125"/>
    </source>
</evidence>
<dbReference type="Pfam" id="PF05226">
    <property type="entry name" value="CHASE2"/>
    <property type="match status" value="1"/>
</dbReference>
<organism evidence="3 4">
    <name type="scientific">Stappia taiwanensis</name>
    <dbReference type="NCBI Taxonomy" id="992267"/>
    <lineage>
        <taxon>Bacteria</taxon>
        <taxon>Pseudomonadati</taxon>
        <taxon>Pseudomonadota</taxon>
        <taxon>Alphaproteobacteria</taxon>
        <taxon>Hyphomicrobiales</taxon>
        <taxon>Stappiaceae</taxon>
        <taxon>Stappia</taxon>
    </lineage>
</organism>
<comment type="caution">
    <text evidence="3">The sequence shown here is derived from an EMBL/GenBank/DDBJ whole genome shotgun (WGS) entry which is preliminary data.</text>
</comment>
<reference evidence="3 4" key="1">
    <citation type="submission" date="2020-07" db="EMBL/GenBank/DDBJ databases">
        <authorList>
            <person name="Li M."/>
        </authorList>
    </citation>
    <scope>NUCLEOTIDE SEQUENCE [LARGE SCALE GENOMIC DNA]</scope>
    <source>
        <strain evidence="3 4">DSM 23284</strain>
    </source>
</reference>
<dbReference type="Pfam" id="PF00211">
    <property type="entry name" value="Guanylate_cyc"/>
    <property type="match status" value="1"/>
</dbReference>
<feature type="transmembrane region" description="Helical" evidence="1">
    <location>
        <begin position="319"/>
        <end position="339"/>
    </location>
</feature>
<dbReference type="AlphaFoldDB" id="A0A838Y095"/>
<accession>A0A838Y095</accession>
<dbReference type="SMART" id="SM01080">
    <property type="entry name" value="CHASE2"/>
    <property type="match status" value="1"/>
</dbReference>
<dbReference type="SUPFAM" id="SSF55073">
    <property type="entry name" value="Nucleotide cyclase"/>
    <property type="match status" value="1"/>
</dbReference>
<dbReference type="GO" id="GO:0035556">
    <property type="term" value="P:intracellular signal transduction"/>
    <property type="evidence" value="ECO:0007669"/>
    <property type="project" value="InterPro"/>
</dbReference>
<dbReference type="PANTHER" id="PTHR43081:SF1">
    <property type="entry name" value="ADENYLATE CYCLASE, TERMINAL-DIFFERENTIATION SPECIFIC"/>
    <property type="match status" value="1"/>
</dbReference>
<dbReference type="EMBL" id="JACEON010000011">
    <property type="protein sequence ID" value="MBA4612483.1"/>
    <property type="molecule type" value="Genomic_DNA"/>
</dbReference>
<reference evidence="3 4" key="2">
    <citation type="submission" date="2020-08" db="EMBL/GenBank/DDBJ databases">
        <title>Stappia taiwanensis sp. nov., isolated from a coastal thermal spring.</title>
        <authorList>
            <person name="Kampfer P."/>
        </authorList>
    </citation>
    <scope>NUCLEOTIDE SEQUENCE [LARGE SCALE GENOMIC DNA]</scope>
    <source>
        <strain evidence="3 4">DSM 23284</strain>
    </source>
</reference>
<name>A0A838Y095_9HYPH</name>
<dbReference type="Gene3D" id="3.30.70.1230">
    <property type="entry name" value="Nucleotide cyclase"/>
    <property type="match status" value="1"/>
</dbReference>
<dbReference type="InterPro" id="IPR001054">
    <property type="entry name" value="A/G_cyclase"/>
</dbReference>
<dbReference type="PROSITE" id="PS50125">
    <property type="entry name" value="GUANYLATE_CYCLASE_2"/>
    <property type="match status" value="1"/>
</dbReference>
<keyword evidence="1" id="KW-0812">Transmembrane</keyword>
<keyword evidence="1" id="KW-0472">Membrane</keyword>
<evidence type="ECO:0000256" key="1">
    <source>
        <dbReference type="SAM" id="Phobius"/>
    </source>
</evidence>
<dbReference type="RefSeq" id="WP_181760684.1">
    <property type="nucleotide sequence ID" value="NZ_BMCR01000010.1"/>
</dbReference>
<gene>
    <name evidence="3" type="ORF">H1W37_12520</name>
</gene>
<dbReference type="Proteomes" id="UP000559404">
    <property type="component" value="Unassembled WGS sequence"/>
</dbReference>
<sequence>MSAPLAPPLRSRLRLLRHGLLAACVAVLLALPLGARLDPLIGDLVTAGLGPHPSASERDRIVVVAITEDTLSGFPYRSPIDRGFLAALIERLDRAGARAIGIDILFDQPSEAAKDSRLFAAIDAASAPVVLAAARARDGLTERQAAYVARHVLSRRAGLIVLERDEIDGIVRHLPRPRGREETPIPGFAEALTTATGASAGTEAASGRILYAPSPPGAPDFALYPAHAAALLPDDWFAGKYVLIGTDLPDIDRHPTPLGTAAGSAAGTRPGIVIHAHILAQMLAGLALPTLPALAAPLLAALAALASALLFSLPGSPRLHYLLLGLGLVLSGTASWMLVRSGTLLPPLVAPTLAAIATALALSLWRWIADRADRAFLRTAFSHYVSPAVVKRLSSGDLKLALGGEKREVTYLFTDLEGFTGLSVTLPPAVLAGLLNDYLDDMCRLMTEHGATIDKIIGDAVVGFFGAPDADPEQARHAVELALAIDAFAEDHRRQLASRGIALGVTRIGIHRGEAVIGNFGGSRFFDYTGIGDTVNTAARLEGANRYLGTRICVSETVASAAPDLSFRPAGELVLKGRKTPLACFEPLPPHRADSDFTKAYQAAFRLMRDKSDAASAAFEAALRLAPEDPLARLHAARLRAGEEGATLVLAGK</sequence>
<dbReference type="SMART" id="SM00044">
    <property type="entry name" value="CYCc"/>
    <property type="match status" value="1"/>
</dbReference>
<feature type="domain" description="Guanylate cyclase" evidence="2">
    <location>
        <begin position="410"/>
        <end position="542"/>
    </location>
</feature>
<protein>
    <submittedName>
        <fullName evidence="3">Adenylate/guanylate cyclase domain-containing protein</fullName>
    </submittedName>
</protein>
<evidence type="ECO:0000313" key="3">
    <source>
        <dbReference type="EMBL" id="MBA4612483.1"/>
    </source>
</evidence>
<dbReference type="GO" id="GO:0006171">
    <property type="term" value="P:cAMP biosynthetic process"/>
    <property type="evidence" value="ECO:0007669"/>
    <property type="project" value="TreeGrafter"/>
</dbReference>
<evidence type="ECO:0000313" key="4">
    <source>
        <dbReference type="Proteomes" id="UP000559404"/>
    </source>
</evidence>
<dbReference type="PANTHER" id="PTHR43081">
    <property type="entry name" value="ADENYLATE CYCLASE, TERMINAL-DIFFERENTIATION SPECIFIC-RELATED"/>
    <property type="match status" value="1"/>
</dbReference>
<dbReference type="GO" id="GO:0004016">
    <property type="term" value="F:adenylate cyclase activity"/>
    <property type="evidence" value="ECO:0007669"/>
    <property type="project" value="UniProtKB-ARBA"/>
</dbReference>
<dbReference type="InterPro" id="IPR007890">
    <property type="entry name" value="CHASE2"/>
</dbReference>
<keyword evidence="1" id="KW-1133">Transmembrane helix</keyword>
<feature type="transmembrane region" description="Helical" evidence="1">
    <location>
        <begin position="291"/>
        <end position="312"/>
    </location>
</feature>
<feature type="transmembrane region" description="Helical" evidence="1">
    <location>
        <begin position="345"/>
        <end position="368"/>
    </location>
</feature>
<dbReference type="InterPro" id="IPR029787">
    <property type="entry name" value="Nucleotide_cyclase"/>
</dbReference>
<keyword evidence="4" id="KW-1185">Reference proteome</keyword>
<dbReference type="CDD" id="cd07302">
    <property type="entry name" value="CHD"/>
    <property type="match status" value="1"/>
</dbReference>
<dbReference type="InterPro" id="IPR050697">
    <property type="entry name" value="Adenylyl/Guanylyl_Cyclase_3/4"/>
</dbReference>